<gene>
    <name evidence="1" type="ORF">CXB77_09785</name>
</gene>
<protein>
    <submittedName>
        <fullName evidence="1">Biliverdin-producing heme oxygenase</fullName>
    </submittedName>
</protein>
<name>A0A2S7XQT5_9GAMM</name>
<dbReference type="GO" id="GO:0006788">
    <property type="term" value="P:heme oxidation"/>
    <property type="evidence" value="ECO:0007669"/>
    <property type="project" value="InterPro"/>
</dbReference>
<dbReference type="InterPro" id="IPR016053">
    <property type="entry name" value="Haem_Oase-like"/>
</dbReference>
<proteinExistence type="predicted"/>
<comment type="caution">
    <text evidence="1">The sequence shown here is derived from an EMBL/GenBank/DDBJ whole genome shotgun (WGS) entry which is preliminary data.</text>
</comment>
<evidence type="ECO:0000313" key="1">
    <source>
        <dbReference type="EMBL" id="PQJ96099.1"/>
    </source>
</evidence>
<accession>A0A2S7XQT5</accession>
<keyword evidence="2" id="KW-1185">Reference proteome</keyword>
<dbReference type="CDD" id="cd19166">
    <property type="entry name" value="HemeO-bac"/>
    <property type="match status" value="1"/>
</dbReference>
<reference evidence="1 2" key="1">
    <citation type="submission" date="2018-01" db="EMBL/GenBank/DDBJ databases">
        <title>The complete genome sequence of Chromatium okenii LaCa, a purple sulfur bacterium with a turbulent life.</title>
        <authorList>
            <person name="Luedin S.M."/>
            <person name="Liechti N."/>
            <person name="Storelli N."/>
            <person name="Danza F."/>
            <person name="Wittwer M."/>
            <person name="Pothier J.F."/>
            <person name="Tonolla M.A."/>
        </authorList>
    </citation>
    <scope>NUCLEOTIDE SEQUENCE [LARGE SCALE GENOMIC DNA]</scope>
    <source>
        <strain evidence="1 2">LaCa</strain>
    </source>
</reference>
<dbReference type="Gene3D" id="1.20.910.10">
    <property type="entry name" value="Heme oxygenase-like"/>
    <property type="match status" value="1"/>
</dbReference>
<dbReference type="AlphaFoldDB" id="A0A2S7XQT5"/>
<dbReference type="SUPFAM" id="SSF48613">
    <property type="entry name" value="Heme oxygenase-like"/>
    <property type="match status" value="1"/>
</dbReference>
<evidence type="ECO:0000313" key="2">
    <source>
        <dbReference type="Proteomes" id="UP000239936"/>
    </source>
</evidence>
<dbReference type="EMBL" id="PPGH01000035">
    <property type="protein sequence ID" value="PQJ96099.1"/>
    <property type="molecule type" value="Genomic_DNA"/>
</dbReference>
<organism evidence="1 2">
    <name type="scientific">Chromatium okenii</name>
    <dbReference type="NCBI Taxonomy" id="61644"/>
    <lineage>
        <taxon>Bacteria</taxon>
        <taxon>Pseudomonadati</taxon>
        <taxon>Pseudomonadota</taxon>
        <taxon>Gammaproteobacteria</taxon>
        <taxon>Chromatiales</taxon>
        <taxon>Chromatiaceae</taxon>
        <taxon>Chromatium</taxon>
    </lineage>
</organism>
<sequence length="212" mass="23491">MNGTLRSSLTLQSFEQNLIVALRHATAGVHESIEQLAIMRRIMSSSVTRADYCHYLFVLRDLYTPLEAALYTAIDCETQLRLGVRPKLPALLADLNEQMAMNTDETFVTANAIAPATIVIQNINHLVGSLYVLEGATLGGRTIARHLRRVLNDKLGAARFLDFHGEQTSAVWKQFAGALDELCAERRLESDAVIAGALATFDDLYRQLARCE</sequence>
<dbReference type="InterPro" id="IPR016084">
    <property type="entry name" value="Haem_Oase-like_multi-hlx"/>
</dbReference>
<dbReference type="OrthoDB" id="114943at2"/>
<dbReference type="GO" id="GO:0004392">
    <property type="term" value="F:heme oxygenase (decyclizing) activity"/>
    <property type="evidence" value="ECO:0007669"/>
    <property type="project" value="InterPro"/>
</dbReference>
<dbReference type="Proteomes" id="UP000239936">
    <property type="component" value="Unassembled WGS sequence"/>
</dbReference>
<dbReference type="Pfam" id="PF01126">
    <property type="entry name" value="Heme_oxygenase"/>
    <property type="match status" value="1"/>
</dbReference>